<protein>
    <submittedName>
        <fullName evidence="2">Uncharacterized protein</fullName>
    </submittedName>
</protein>
<keyword evidence="3" id="KW-1185">Reference proteome</keyword>
<sequence>MTRSSFVATTGLKLLRTPSVRDVARRRVLTVVAAVFGFAAASIAVGLATAPAGPPEAAAVQTGPFSYFPSE</sequence>
<dbReference type="EMBL" id="QFYS01000005">
    <property type="protein sequence ID" value="RAK64989.1"/>
    <property type="molecule type" value="Genomic_DNA"/>
</dbReference>
<evidence type="ECO:0000256" key="1">
    <source>
        <dbReference type="SAM" id="Phobius"/>
    </source>
</evidence>
<dbReference type="Proteomes" id="UP000249524">
    <property type="component" value="Unassembled WGS sequence"/>
</dbReference>
<keyword evidence="1" id="KW-1133">Transmembrane helix</keyword>
<evidence type="ECO:0000313" key="2">
    <source>
        <dbReference type="EMBL" id="RAK64989.1"/>
    </source>
</evidence>
<dbReference type="AlphaFoldDB" id="A0A328BE26"/>
<reference evidence="2 3" key="1">
    <citation type="submission" date="2018-05" db="EMBL/GenBank/DDBJ databases">
        <authorList>
            <person name="Lanie J.A."/>
            <person name="Ng W.-L."/>
            <person name="Kazmierczak K.M."/>
            <person name="Andrzejewski T.M."/>
            <person name="Davidsen T.M."/>
            <person name="Wayne K.J."/>
            <person name="Tettelin H."/>
            <person name="Glass J.I."/>
            <person name="Rusch D."/>
            <person name="Podicherti R."/>
            <person name="Tsui H.-C.T."/>
            <person name="Winkler M.E."/>
        </authorList>
    </citation>
    <scope>NUCLEOTIDE SEQUENCE [LARGE SCALE GENOMIC DNA]</scope>
    <source>
        <strain evidence="2 3">BUT-10</strain>
    </source>
</reference>
<keyword evidence="1" id="KW-0812">Transmembrane</keyword>
<gene>
    <name evidence="2" type="ORF">DJ019_13370</name>
</gene>
<feature type="transmembrane region" description="Helical" evidence="1">
    <location>
        <begin position="28"/>
        <end position="48"/>
    </location>
</feature>
<evidence type="ECO:0000313" key="3">
    <source>
        <dbReference type="Proteomes" id="UP000249524"/>
    </source>
</evidence>
<comment type="caution">
    <text evidence="2">The sequence shown here is derived from an EMBL/GenBank/DDBJ whole genome shotgun (WGS) entry which is preliminary data.</text>
</comment>
<name>A0A328BE26_9CAUL</name>
<accession>A0A328BE26</accession>
<organism evidence="2 3">
    <name type="scientific">Phenylobacterium kunshanense</name>
    <dbReference type="NCBI Taxonomy" id="1445034"/>
    <lineage>
        <taxon>Bacteria</taxon>
        <taxon>Pseudomonadati</taxon>
        <taxon>Pseudomonadota</taxon>
        <taxon>Alphaproteobacteria</taxon>
        <taxon>Caulobacterales</taxon>
        <taxon>Caulobacteraceae</taxon>
        <taxon>Phenylobacterium</taxon>
    </lineage>
</organism>
<dbReference type="RefSeq" id="WP_111276527.1">
    <property type="nucleotide sequence ID" value="NZ_QFYS01000005.1"/>
</dbReference>
<proteinExistence type="predicted"/>
<keyword evidence="1" id="KW-0472">Membrane</keyword>